<evidence type="ECO:0000313" key="12">
    <source>
        <dbReference type="Proteomes" id="UP000309561"/>
    </source>
</evidence>
<dbReference type="PANTHER" id="PTHR35091">
    <property type="entry name" value="FLAGELLAR PROTEIN FLIL"/>
    <property type="match status" value="1"/>
</dbReference>
<evidence type="ECO:0000313" key="11">
    <source>
        <dbReference type="EMBL" id="TKI70313.1"/>
    </source>
</evidence>
<keyword evidence="12" id="KW-1185">Reference proteome</keyword>
<evidence type="ECO:0000256" key="7">
    <source>
        <dbReference type="ARBA" id="ARBA00022779"/>
    </source>
</evidence>
<sequence>MADEESREDSREEKKKSNKLLMIIIIAVLVLIIIGGAIVTVLLLSDDDKSQNVQQAAPQVQQQNTSYRAVRDSDEGVSRKLSEIGILYPLDTFTVNLKSDAGRRYLKATISLELDGKQLSIELDNKSPVIRDRIIRILTSKTLEEISSKKGKQKVSEQIVDTLNSMITDGSVKSVYFTEFVIQ</sequence>
<dbReference type="OrthoDB" id="9799777at2"/>
<dbReference type="RefSeq" id="WP_137012235.1">
    <property type="nucleotide sequence ID" value="NZ_SZPX01000002.1"/>
</dbReference>
<dbReference type="PANTHER" id="PTHR35091:SF2">
    <property type="entry name" value="FLAGELLAR PROTEIN FLIL"/>
    <property type="match status" value="1"/>
</dbReference>
<evidence type="ECO:0000256" key="8">
    <source>
        <dbReference type="ARBA" id="ARBA00022989"/>
    </source>
</evidence>
<dbReference type="Pfam" id="PF03748">
    <property type="entry name" value="FliL"/>
    <property type="match status" value="1"/>
</dbReference>
<keyword evidence="11" id="KW-0282">Flagellum</keyword>
<dbReference type="GO" id="GO:0006935">
    <property type="term" value="P:chemotaxis"/>
    <property type="evidence" value="ECO:0007669"/>
    <property type="project" value="UniProtKB-KW"/>
</dbReference>
<keyword evidence="6 10" id="KW-0812">Transmembrane</keyword>
<dbReference type="EMBL" id="SZPX01000002">
    <property type="protein sequence ID" value="TKI70313.1"/>
    <property type="molecule type" value="Genomic_DNA"/>
</dbReference>
<evidence type="ECO:0000256" key="1">
    <source>
        <dbReference type="ARBA" id="ARBA00002254"/>
    </source>
</evidence>
<dbReference type="InterPro" id="IPR005503">
    <property type="entry name" value="FliL"/>
</dbReference>
<keyword evidence="8 10" id="KW-1133">Transmembrane helix</keyword>
<keyword evidence="5 10" id="KW-0145">Chemotaxis</keyword>
<comment type="subcellular location">
    <subcellularLocation>
        <location evidence="2">Cell membrane</location>
        <topology evidence="2">Single-pass membrane protein</topology>
    </subcellularLocation>
</comment>
<accession>A0A4V5TRA9</accession>
<dbReference type="AlphaFoldDB" id="A0A4V5TRA9"/>
<evidence type="ECO:0000256" key="4">
    <source>
        <dbReference type="ARBA" id="ARBA00022475"/>
    </source>
</evidence>
<dbReference type="GO" id="GO:0071978">
    <property type="term" value="P:bacterial-type flagellum-dependent swarming motility"/>
    <property type="evidence" value="ECO:0007669"/>
    <property type="project" value="TreeGrafter"/>
</dbReference>
<protein>
    <recommendedName>
        <fullName evidence="10">Flagellar protein FliL</fullName>
    </recommendedName>
</protein>
<organism evidence="11 12">
    <name type="scientific">Sulfurimonas crateris</name>
    <dbReference type="NCBI Taxonomy" id="2574727"/>
    <lineage>
        <taxon>Bacteria</taxon>
        <taxon>Pseudomonadati</taxon>
        <taxon>Campylobacterota</taxon>
        <taxon>Epsilonproteobacteria</taxon>
        <taxon>Campylobacterales</taxon>
        <taxon>Sulfurimonadaceae</taxon>
        <taxon>Sulfurimonas</taxon>
    </lineage>
</organism>
<proteinExistence type="inferred from homology"/>
<dbReference type="GO" id="GO:0009425">
    <property type="term" value="C:bacterial-type flagellum basal body"/>
    <property type="evidence" value="ECO:0007669"/>
    <property type="project" value="InterPro"/>
</dbReference>
<evidence type="ECO:0000256" key="9">
    <source>
        <dbReference type="ARBA" id="ARBA00023136"/>
    </source>
</evidence>
<dbReference type="NCBIfam" id="NF006283">
    <property type="entry name" value="PRK08455.1"/>
    <property type="match status" value="1"/>
</dbReference>
<keyword evidence="11" id="KW-0966">Cell projection</keyword>
<comment type="function">
    <text evidence="1 10">Controls the rotational direction of flagella during chemotaxis.</text>
</comment>
<feature type="transmembrane region" description="Helical" evidence="10">
    <location>
        <begin position="20"/>
        <end position="44"/>
    </location>
</feature>
<evidence type="ECO:0000256" key="6">
    <source>
        <dbReference type="ARBA" id="ARBA00022692"/>
    </source>
</evidence>
<keyword evidence="4 10" id="KW-1003">Cell membrane</keyword>
<dbReference type="GO" id="GO:0005886">
    <property type="term" value="C:plasma membrane"/>
    <property type="evidence" value="ECO:0007669"/>
    <property type="project" value="UniProtKB-SubCell"/>
</dbReference>
<evidence type="ECO:0000256" key="3">
    <source>
        <dbReference type="ARBA" id="ARBA00008281"/>
    </source>
</evidence>
<keyword evidence="11" id="KW-0969">Cilium</keyword>
<comment type="caution">
    <text evidence="11">The sequence shown here is derived from an EMBL/GenBank/DDBJ whole genome shotgun (WGS) entry which is preliminary data.</text>
</comment>
<name>A0A4V5TRA9_9BACT</name>
<keyword evidence="9 10" id="KW-0472">Membrane</keyword>
<evidence type="ECO:0000256" key="5">
    <source>
        <dbReference type="ARBA" id="ARBA00022500"/>
    </source>
</evidence>
<gene>
    <name evidence="11" type="primary">fliL</name>
    <name evidence="11" type="ORF">FCU45_03245</name>
</gene>
<keyword evidence="7 10" id="KW-0283">Flagellar rotation</keyword>
<reference evidence="11 12" key="1">
    <citation type="submission" date="2019-04" db="EMBL/GenBank/DDBJ databases">
        <title>Sulfurimonas crateris sp. nov. a facultative anaerobic sulfur-oxidizing chemolithautotrophic bacterium isolated from a terrestrial mud vulcano.</title>
        <authorList>
            <person name="Ratnikova N.M."/>
            <person name="Slobodkin A.I."/>
            <person name="Merkel A.Y."/>
            <person name="Novikov A."/>
            <person name="Bonch-Osmolovskaya E.A."/>
            <person name="Slobodkina G.B."/>
        </authorList>
    </citation>
    <scope>NUCLEOTIDE SEQUENCE [LARGE SCALE GENOMIC DNA]</scope>
    <source>
        <strain evidence="11 12">SN118</strain>
    </source>
</reference>
<dbReference type="Proteomes" id="UP000309561">
    <property type="component" value="Unassembled WGS sequence"/>
</dbReference>
<evidence type="ECO:0000256" key="10">
    <source>
        <dbReference type="RuleBase" id="RU364125"/>
    </source>
</evidence>
<comment type="similarity">
    <text evidence="3 10">Belongs to the FliL family.</text>
</comment>
<evidence type="ECO:0000256" key="2">
    <source>
        <dbReference type="ARBA" id="ARBA00004162"/>
    </source>
</evidence>